<dbReference type="GO" id="GO:0052689">
    <property type="term" value="F:carboxylic ester hydrolase activity"/>
    <property type="evidence" value="ECO:0007669"/>
    <property type="project" value="UniProtKB-KW"/>
</dbReference>
<dbReference type="InterPro" id="IPR029058">
    <property type="entry name" value="AB_hydrolase_fold"/>
</dbReference>
<name>A0A8T3CCT5_DENNO</name>
<keyword evidence="4" id="KW-0719">Serine esterase</keyword>
<dbReference type="PANTHER" id="PTHR10061:SF0">
    <property type="entry name" value="S-FORMYLGLUTATHIONE HYDROLASE"/>
    <property type="match status" value="1"/>
</dbReference>
<keyword evidence="8" id="KW-1185">Reference proteome</keyword>
<comment type="caution">
    <text evidence="7">The sequence shown here is derived from an EMBL/GenBank/DDBJ whole genome shotgun (WGS) entry which is preliminary data.</text>
</comment>
<gene>
    <name evidence="7" type="ORF">KFK09_000878</name>
</gene>
<dbReference type="GO" id="GO:0018738">
    <property type="term" value="F:S-formylglutathione hydrolase activity"/>
    <property type="evidence" value="ECO:0007669"/>
    <property type="project" value="UniProtKB-EC"/>
</dbReference>
<evidence type="ECO:0000313" key="8">
    <source>
        <dbReference type="Proteomes" id="UP000829196"/>
    </source>
</evidence>
<dbReference type="EC" id="3.1.2.12" evidence="2"/>
<evidence type="ECO:0000256" key="5">
    <source>
        <dbReference type="ARBA" id="ARBA00022801"/>
    </source>
</evidence>
<evidence type="ECO:0000256" key="6">
    <source>
        <dbReference type="SAM" id="MobiDB-lite"/>
    </source>
</evidence>
<evidence type="ECO:0000256" key="4">
    <source>
        <dbReference type="ARBA" id="ARBA00022487"/>
    </source>
</evidence>
<dbReference type="Gene3D" id="3.40.50.1820">
    <property type="entry name" value="alpha/beta hydrolase"/>
    <property type="match status" value="1"/>
</dbReference>
<dbReference type="AlphaFoldDB" id="A0A8T3CCT5"/>
<dbReference type="SUPFAM" id="SSF53474">
    <property type="entry name" value="alpha/beta-Hydrolases"/>
    <property type="match status" value="1"/>
</dbReference>
<dbReference type="GO" id="GO:0005829">
    <property type="term" value="C:cytosol"/>
    <property type="evidence" value="ECO:0007669"/>
    <property type="project" value="TreeGrafter"/>
</dbReference>
<evidence type="ECO:0000313" key="7">
    <source>
        <dbReference type="EMBL" id="KAI0531325.1"/>
    </source>
</evidence>
<dbReference type="Proteomes" id="UP000829196">
    <property type="component" value="Unassembled WGS sequence"/>
</dbReference>
<feature type="region of interest" description="Disordered" evidence="6">
    <location>
        <begin position="61"/>
        <end position="90"/>
    </location>
</feature>
<keyword evidence="5" id="KW-0378">Hydrolase</keyword>
<evidence type="ECO:0000256" key="1">
    <source>
        <dbReference type="ARBA" id="ARBA00005622"/>
    </source>
</evidence>
<dbReference type="InterPro" id="IPR000801">
    <property type="entry name" value="Esterase-like"/>
</dbReference>
<protein>
    <recommendedName>
        <fullName evidence="3">S-formylglutathione hydrolase</fullName>
        <ecNumber evidence="2">3.1.2.12</ecNumber>
    </recommendedName>
</protein>
<proteinExistence type="inferred from homology"/>
<accession>A0A8T3CCT5</accession>
<dbReference type="Pfam" id="PF00756">
    <property type="entry name" value="Esterase"/>
    <property type="match status" value="1"/>
</dbReference>
<reference evidence="7" key="1">
    <citation type="journal article" date="2022" name="Front. Genet.">
        <title>Chromosome-Scale Assembly of the Dendrobium nobile Genome Provides Insights Into the Molecular Mechanism of the Biosynthesis of the Medicinal Active Ingredient of Dendrobium.</title>
        <authorList>
            <person name="Xu Q."/>
            <person name="Niu S.-C."/>
            <person name="Li K.-L."/>
            <person name="Zheng P.-J."/>
            <person name="Zhang X.-J."/>
            <person name="Jia Y."/>
            <person name="Liu Y."/>
            <person name="Niu Y.-X."/>
            <person name="Yu L.-H."/>
            <person name="Chen D.-F."/>
            <person name="Zhang G.-Q."/>
        </authorList>
    </citation>
    <scope>NUCLEOTIDE SEQUENCE</scope>
    <source>
        <tissue evidence="7">Leaf</tissue>
    </source>
</reference>
<dbReference type="OrthoDB" id="420518at2759"/>
<dbReference type="PANTHER" id="PTHR10061">
    <property type="entry name" value="S-FORMYLGLUTATHIONE HYDROLASE"/>
    <property type="match status" value="1"/>
</dbReference>
<dbReference type="SMR" id="A0A8T3CCT5"/>
<organism evidence="7 8">
    <name type="scientific">Dendrobium nobile</name>
    <name type="common">Orchid</name>
    <dbReference type="NCBI Taxonomy" id="94219"/>
    <lineage>
        <taxon>Eukaryota</taxon>
        <taxon>Viridiplantae</taxon>
        <taxon>Streptophyta</taxon>
        <taxon>Embryophyta</taxon>
        <taxon>Tracheophyta</taxon>
        <taxon>Spermatophyta</taxon>
        <taxon>Magnoliopsida</taxon>
        <taxon>Liliopsida</taxon>
        <taxon>Asparagales</taxon>
        <taxon>Orchidaceae</taxon>
        <taxon>Epidendroideae</taxon>
        <taxon>Malaxideae</taxon>
        <taxon>Dendrobiinae</taxon>
        <taxon>Dendrobium</taxon>
    </lineage>
</organism>
<sequence length="561" mass="63358">MKKFVFLLLLLHEGLRRRELKGANQGPPVVGRVRARVRFSIFSFVFTSSVLLLHHKKSLPNPSAAAPWEARRRPLPRPRPPPCRDFPNPSKSSFPDYGPLIPSPDPYGLSNLHRSLTTSPSIASPDYSIFDHRFLLTTVFPTIVATTFFDHHRLTMVFSTSVTDYSLSDLHCLTMVFSTTDADYSYSNLHHSLTMVLPTSEHANTNLPNSYHLTYVDLFLPPSKKSILIFGNILIIFLMLKVADVKSFHAVHKHIILLAGPLLAIRLTCTDENFIMKSGAQRAASAEMIALVAPDTSPRGLNIDGEADSWDFGVGAGFYLNATEEKWKNWRMYDYVVKELPKLLDENFKQLDTSKASIFGHSMGGHGALTIFLKNLDKYKASSAFSPIVNPINCPWGQKAFSNYLGGDKLDWEVYDATCLIAKYNNFSSQILIDQDIWNILIIFLSESNSRVIINKKDLRPSVTRSESRYRVQRDFCHIQMQLLLLFRYGPTSLLVFLIFTDKENLKSSVLAPMLRHVLLITSEAQPLCPLILHLLLCQSFEIFPTPSSYWFLLGGLITVA</sequence>
<evidence type="ECO:0000256" key="2">
    <source>
        <dbReference type="ARBA" id="ARBA00012479"/>
    </source>
</evidence>
<dbReference type="InterPro" id="IPR014186">
    <property type="entry name" value="S-formylglutathione_hydrol"/>
</dbReference>
<evidence type="ECO:0000256" key="3">
    <source>
        <dbReference type="ARBA" id="ARBA00016774"/>
    </source>
</evidence>
<dbReference type="EMBL" id="JAGYWB010000001">
    <property type="protein sequence ID" value="KAI0531325.1"/>
    <property type="molecule type" value="Genomic_DNA"/>
</dbReference>
<comment type="similarity">
    <text evidence="1">Belongs to the esterase D family.</text>
</comment>
<dbReference type="GO" id="GO:0046294">
    <property type="term" value="P:formaldehyde catabolic process"/>
    <property type="evidence" value="ECO:0007669"/>
    <property type="project" value="InterPro"/>
</dbReference>